<name>A0ABV9LYP4_9ALTE</name>
<dbReference type="RefSeq" id="WP_382409072.1">
    <property type="nucleotide sequence ID" value="NZ_JBHSGU010000005.1"/>
</dbReference>
<proteinExistence type="predicted"/>
<comment type="caution">
    <text evidence="1">The sequence shown here is derived from an EMBL/GenBank/DDBJ whole genome shotgun (WGS) entry which is preliminary data.</text>
</comment>
<dbReference type="Proteomes" id="UP001595897">
    <property type="component" value="Unassembled WGS sequence"/>
</dbReference>
<organism evidence="1 2">
    <name type="scientific">Glaciecola siphonariae</name>
    <dbReference type="NCBI Taxonomy" id="521012"/>
    <lineage>
        <taxon>Bacteria</taxon>
        <taxon>Pseudomonadati</taxon>
        <taxon>Pseudomonadota</taxon>
        <taxon>Gammaproteobacteria</taxon>
        <taxon>Alteromonadales</taxon>
        <taxon>Alteromonadaceae</taxon>
        <taxon>Glaciecola</taxon>
    </lineage>
</organism>
<gene>
    <name evidence="1" type="ORF">ACFO4O_12630</name>
</gene>
<dbReference type="SUPFAM" id="SSF52540">
    <property type="entry name" value="P-loop containing nucleoside triphosphate hydrolases"/>
    <property type="match status" value="1"/>
</dbReference>
<dbReference type="Gene3D" id="3.40.50.300">
    <property type="entry name" value="P-loop containing nucleotide triphosphate hydrolases"/>
    <property type="match status" value="1"/>
</dbReference>
<protein>
    <recommendedName>
        <fullName evidence="3">Sulfotransferase family protein</fullName>
    </recommendedName>
</protein>
<reference evidence="2" key="1">
    <citation type="journal article" date="2019" name="Int. J. Syst. Evol. Microbiol.">
        <title>The Global Catalogue of Microorganisms (GCM) 10K type strain sequencing project: providing services to taxonomists for standard genome sequencing and annotation.</title>
        <authorList>
            <consortium name="The Broad Institute Genomics Platform"/>
            <consortium name="The Broad Institute Genome Sequencing Center for Infectious Disease"/>
            <person name="Wu L."/>
            <person name="Ma J."/>
        </authorList>
    </citation>
    <scope>NUCLEOTIDE SEQUENCE [LARGE SCALE GENOMIC DNA]</scope>
    <source>
        <strain evidence="2">KACC 12507</strain>
    </source>
</reference>
<sequence length="1010" mass="114350">MSVFYLCTGFHRSGTSLLAQTLQHNGVNMGGDLMGATYSNPLGHIEDMPVVRLHDKVYKLNGADWRYHDSSPLIKPVWLPNYIQSYMQKRKDESSTEDEILGVKDPRAVHFLKDWQVASDGKVRYIFIFRHWREACFSLLKRHSRQFLNTANPMERSSLHLSFWRQHDLAFKMYKSANKRILDFYTANKDKAILLSQEGFVALAQQADTHAFAKCASKIGLDTHYFNAQTLQADLLTQQLPPYAENGIDQNLVKELDALYERLNNAADIKHCLSINEIQTRISPSAYALPKHLALALGDDKQSLESGGNDAINGASSPIDNIFANAEFDFTELKWAEFSGALLRLPIPRISPKPFYAALTCDLDFSGNDSEVKPVTERTGEDYYSLAKVAHYKGVWLVAYLFQMRAMLCDAFVKGHALWDVGAWTMFADEQPGWLHVNDSELLGNNPFKLQKAHHLHERQIEAVPHYLDIAHLSSEDLFIAETEAGTQGGLDACATFRLSIDETHTWLITNAGQNAPEDNARMYMQIAKQCTNNMEVQEFCYIKALRAAHLIADAGTQRATVQQCLALLAALYVKNNMFNYAKATFNALGAAENEDVCEDTQKPVFKALHFLVQEHHFSLYAECLNTVTGKLNNARKAELQKELAQQKALLRPALGLKHRFALLPCNLSYENILLIGKENPERSIKLDLLNRRLNFLAKDNMQWLMEGTHGLPTNAKYALYQLISKHWQKLWPEEVYQYAFHEAPSVSASLQKNTRVDKNTHVNKNNIEATSVYTLLVFISDLDSFTAFLALLAASNTLTNTVSNAAPSTINNTSTSDSTLQLHCKLMPSASKLKESVEDTLSQFNVSAYMVDTLPPQRVHESVKREILAFSEPSENRPAEPTHNKFVGVTFCERQSSHIQRVKQITNWYCMLGFEFSVSAMLSNTQADMVVPNYHPSELHSIQDKPLFYPHMYSAWFKQTLTKHCSSIQAPGIEIFWRKFLMEIKKQQAIVKMSNQACEGLFENSHSDD</sequence>
<evidence type="ECO:0000313" key="1">
    <source>
        <dbReference type="EMBL" id="MFC4701011.1"/>
    </source>
</evidence>
<evidence type="ECO:0000313" key="2">
    <source>
        <dbReference type="Proteomes" id="UP001595897"/>
    </source>
</evidence>
<dbReference type="InterPro" id="IPR027417">
    <property type="entry name" value="P-loop_NTPase"/>
</dbReference>
<dbReference type="EMBL" id="JBHSGU010000005">
    <property type="protein sequence ID" value="MFC4701011.1"/>
    <property type="molecule type" value="Genomic_DNA"/>
</dbReference>
<evidence type="ECO:0008006" key="3">
    <source>
        <dbReference type="Google" id="ProtNLM"/>
    </source>
</evidence>
<accession>A0ABV9LYP4</accession>
<keyword evidence="2" id="KW-1185">Reference proteome</keyword>